<organism evidence="2 3">
    <name type="scientific">Mycobacterium intracellulare</name>
    <dbReference type="NCBI Taxonomy" id="1767"/>
    <lineage>
        <taxon>Bacteria</taxon>
        <taxon>Bacillati</taxon>
        <taxon>Actinomycetota</taxon>
        <taxon>Actinomycetes</taxon>
        <taxon>Mycobacteriales</taxon>
        <taxon>Mycobacteriaceae</taxon>
        <taxon>Mycobacterium</taxon>
        <taxon>Mycobacterium avium complex (MAC)</taxon>
    </lineage>
</organism>
<dbReference type="PANTHER" id="PTHR43581:SF4">
    <property type="entry name" value="ATP_GTP PHOSPHATASE"/>
    <property type="match status" value="1"/>
</dbReference>
<dbReference type="InterPro" id="IPR041685">
    <property type="entry name" value="AAA_GajA/Old/RecF-like"/>
</dbReference>
<name>A0A7R7MSS4_MYCIT</name>
<dbReference type="PANTHER" id="PTHR43581">
    <property type="entry name" value="ATP/GTP PHOSPHATASE"/>
    <property type="match status" value="1"/>
</dbReference>
<evidence type="ECO:0000313" key="3">
    <source>
        <dbReference type="Proteomes" id="UP000595205"/>
    </source>
</evidence>
<dbReference type="AlphaFoldDB" id="A0A7R7MSS4"/>
<dbReference type="Pfam" id="PF13175">
    <property type="entry name" value="AAA_15"/>
    <property type="match status" value="1"/>
</dbReference>
<sequence>MTALSSGVLNQYSFIGGQEVDDAYLARVLELMLSSIDDRAFARRLEVSGLGYVNLLHIAVTLAAIPDTVGTGGSAGLGADVAAEGDAGAQANADEQLDETNADERLAQADAEAESEQDAFFPDLFHVTVVIEEPEAHLHPQLQYGLTRYLRKVVSVRPEVQVLISSHAGEIIAACEPGELVVLRRLLDGRRVSRLIASLPLYDRERTLRMAKLHMDATRSAALFAERLVIVEGVTDAVLVRQFGRAWASGDPLKQAFVDSLTITVMGTKVGRWPVDLIATTNHEIVGRVAILTDTDQRDGEYTEPAWLSGQDQSVVRGFYSAPTLEPSITPGNEEAVTAALSRLGIELQPPITSQLIDDYFQTTGRRRKGEFALELGAELSRRLDATEAVTVPGPLGEMFNFLSAYDEDRDAGAPPADN</sequence>
<accession>A0A7R7MSS4</accession>
<protein>
    <recommendedName>
        <fullName evidence="1">Endonuclease GajA/Old nuclease/RecF-like AAA domain-containing protein</fullName>
    </recommendedName>
</protein>
<proteinExistence type="predicted"/>
<evidence type="ECO:0000259" key="1">
    <source>
        <dbReference type="Pfam" id="PF13175"/>
    </source>
</evidence>
<dbReference type="Proteomes" id="UP000595205">
    <property type="component" value="Chromosome"/>
</dbReference>
<reference evidence="2 3" key="1">
    <citation type="submission" date="2020-12" db="EMBL/GenBank/DDBJ databases">
        <title>Genome sequence of clinical Mycobacterium intracellulare strains.</title>
        <authorList>
            <person name="Tateishi Y."/>
            <person name="Matsumoto S."/>
            <person name="Fukushima Y."/>
            <person name="Nakajima C."/>
            <person name="Suzuki Y."/>
        </authorList>
    </citation>
    <scope>NUCLEOTIDE SEQUENCE [LARGE SCALE GENOMIC DNA]</scope>
    <source>
        <strain evidence="2 3">M018</strain>
    </source>
</reference>
<gene>
    <name evidence="2" type="ORF">MINTM018_20850</name>
</gene>
<evidence type="ECO:0000313" key="2">
    <source>
        <dbReference type="EMBL" id="BCO99315.1"/>
    </source>
</evidence>
<dbReference type="EMBL" id="AP024255">
    <property type="protein sequence ID" value="BCO99315.1"/>
    <property type="molecule type" value="Genomic_DNA"/>
</dbReference>
<dbReference type="InterPro" id="IPR051396">
    <property type="entry name" value="Bact_Antivir_Def_Nuclease"/>
</dbReference>
<feature type="domain" description="Endonuclease GajA/Old nuclease/RecF-like AAA" evidence="1">
    <location>
        <begin position="127"/>
        <end position="172"/>
    </location>
</feature>